<keyword evidence="3" id="KW-1185">Reference proteome</keyword>
<reference evidence="2 3" key="1">
    <citation type="submission" date="2023-01" db="EMBL/GenBank/DDBJ databases">
        <title>Vibrio sp. KJ40-1 sp.nov, isolated from marine algae.</title>
        <authorList>
            <person name="Butt M."/>
            <person name="Kim J.M.J."/>
            <person name="Jeon C.O.C."/>
        </authorList>
    </citation>
    <scope>NUCLEOTIDE SEQUENCE [LARGE SCALE GENOMIC DNA]</scope>
    <source>
        <strain evidence="2 3">KJ40-1</strain>
    </source>
</reference>
<dbReference type="Pfam" id="PF01261">
    <property type="entry name" value="AP_endonuc_2"/>
    <property type="match status" value="1"/>
</dbReference>
<dbReference type="SUPFAM" id="SSF51658">
    <property type="entry name" value="Xylose isomerase-like"/>
    <property type="match status" value="1"/>
</dbReference>
<dbReference type="EMBL" id="JAQLOI010000003">
    <property type="protein sequence ID" value="MDB1125152.1"/>
    <property type="molecule type" value="Genomic_DNA"/>
</dbReference>
<dbReference type="RefSeq" id="WP_272138595.1">
    <property type="nucleotide sequence ID" value="NZ_JAQLOI010000003.1"/>
</dbReference>
<evidence type="ECO:0000313" key="3">
    <source>
        <dbReference type="Proteomes" id="UP001210678"/>
    </source>
</evidence>
<dbReference type="InterPro" id="IPR013022">
    <property type="entry name" value="Xyl_isomerase-like_TIM-brl"/>
</dbReference>
<dbReference type="InterPro" id="IPR036237">
    <property type="entry name" value="Xyl_isomerase-like_sf"/>
</dbReference>
<evidence type="ECO:0000313" key="2">
    <source>
        <dbReference type="EMBL" id="MDB1125152.1"/>
    </source>
</evidence>
<sequence>MKQLVNLNLDIKQSGMFQSEDSLILFAKQNGLDGLEGNLYALSTNTEKVKPHTVGLHLPFHPYFHLLLGSKKDLLDYCENWRTVEQLFGVTSYEDLVAVYSQYFNLAEQLDVEYVVFHPVICDQKGIYTQRFPWSLQYSLDLCASLLNQALAASSFSKKLLFENLWWKKSFTLESRHEYDYLRSRVDYDNCGICLDTGHMMATNPNLSSQHSAIDWLEKRIHHLDISDEVYTMHLNASLGGAYLEQVSQTRKVVKDSEFWHQFGHDLKHISVVDPHLPFYTPQAHRLLDIVRPNNLVHELRQDSFEQWQRYLNIQQDAISTTIMQAAS</sequence>
<protein>
    <submittedName>
        <fullName evidence="2">TIM barrel protein</fullName>
    </submittedName>
</protein>
<name>A0ABT4YU94_9VIBR</name>
<comment type="caution">
    <text evidence="2">The sequence shown here is derived from an EMBL/GenBank/DDBJ whole genome shotgun (WGS) entry which is preliminary data.</text>
</comment>
<proteinExistence type="predicted"/>
<accession>A0ABT4YU94</accession>
<organism evidence="2 3">
    <name type="scientific">Vibrio algarum</name>
    <dbReference type="NCBI Taxonomy" id="3020714"/>
    <lineage>
        <taxon>Bacteria</taxon>
        <taxon>Pseudomonadati</taxon>
        <taxon>Pseudomonadota</taxon>
        <taxon>Gammaproteobacteria</taxon>
        <taxon>Vibrionales</taxon>
        <taxon>Vibrionaceae</taxon>
        <taxon>Vibrio</taxon>
    </lineage>
</organism>
<gene>
    <name evidence="2" type="ORF">PGX00_16485</name>
</gene>
<dbReference type="Gene3D" id="3.20.20.150">
    <property type="entry name" value="Divalent-metal-dependent TIM barrel enzymes"/>
    <property type="match status" value="1"/>
</dbReference>
<dbReference type="Proteomes" id="UP001210678">
    <property type="component" value="Unassembled WGS sequence"/>
</dbReference>
<evidence type="ECO:0000259" key="1">
    <source>
        <dbReference type="Pfam" id="PF01261"/>
    </source>
</evidence>
<feature type="domain" description="Xylose isomerase-like TIM barrel" evidence="1">
    <location>
        <begin position="102"/>
        <end position="229"/>
    </location>
</feature>